<feature type="transmembrane region" description="Helical" evidence="2">
    <location>
        <begin position="134"/>
        <end position="153"/>
    </location>
</feature>
<evidence type="ECO:0000256" key="2">
    <source>
        <dbReference type="SAM" id="Phobius"/>
    </source>
</evidence>
<feature type="region of interest" description="Disordered" evidence="1">
    <location>
        <begin position="420"/>
        <end position="445"/>
    </location>
</feature>
<evidence type="ECO:0000256" key="1">
    <source>
        <dbReference type="SAM" id="MobiDB-lite"/>
    </source>
</evidence>
<organism evidence="3 4">
    <name type="scientific">Podospora appendiculata</name>
    <dbReference type="NCBI Taxonomy" id="314037"/>
    <lineage>
        <taxon>Eukaryota</taxon>
        <taxon>Fungi</taxon>
        <taxon>Dikarya</taxon>
        <taxon>Ascomycota</taxon>
        <taxon>Pezizomycotina</taxon>
        <taxon>Sordariomycetes</taxon>
        <taxon>Sordariomycetidae</taxon>
        <taxon>Sordariales</taxon>
        <taxon>Podosporaceae</taxon>
        <taxon>Podospora</taxon>
    </lineage>
</organism>
<protein>
    <submittedName>
        <fullName evidence="3">Uncharacterized protein</fullName>
    </submittedName>
</protein>
<reference evidence="3" key="1">
    <citation type="journal article" date="2023" name="Mol. Phylogenet. Evol.">
        <title>Genome-scale phylogeny and comparative genomics of the fungal order Sordariales.</title>
        <authorList>
            <person name="Hensen N."/>
            <person name="Bonometti L."/>
            <person name="Westerberg I."/>
            <person name="Brannstrom I.O."/>
            <person name="Guillou S."/>
            <person name="Cros-Aarteil S."/>
            <person name="Calhoun S."/>
            <person name="Haridas S."/>
            <person name="Kuo A."/>
            <person name="Mondo S."/>
            <person name="Pangilinan J."/>
            <person name="Riley R."/>
            <person name="LaButti K."/>
            <person name="Andreopoulos B."/>
            <person name="Lipzen A."/>
            <person name="Chen C."/>
            <person name="Yan M."/>
            <person name="Daum C."/>
            <person name="Ng V."/>
            <person name="Clum A."/>
            <person name="Steindorff A."/>
            <person name="Ohm R.A."/>
            <person name="Martin F."/>
            <person name="Silar P."/>
            <person name="Natvig D.O."/>
            <person name="Lalanne C."/>
            <person name="Gautier V."/>
            <person name="Ament-Velasquez S.L."/>
            <person name="Kruys A."/>
            <person name="Hutchinson M.I."/>
            <person name="Powell A.J."/>
            <person name="Barry K."/>
            <person name="Miller A.N."/>
            <person name="Grigoriev I.V."/>
            <person name="Debuchy R."/>
            <person name="Gladieux P."/>
            <person name="Hiltunen Thoren M."/>
            <person name="Johannesson H."/>
        </authorList>
    </citation>
    <scope>NUCLEOTIDE SEQUENCE</scope>
    <source>
        <strain evidence="3">CBS 314.62</strain>
    </source>
</reference>
<keyword evidence="4" id="KW-1185">Reference proteome</keyword>
<keyword evidence="2" id="KW-1133">Transmembrane helix</keyword>
<proteinExistence type="predicted"/>
<evidence type="ECO:0000313" key="4">
    <source>
        <dbReference type="Proteomes" id="UP001270362"/>
    </source>
</evidence>
<feature type="transmembrane region" description="Helical" evidence="2">
    <location>
        <begin position="37"/>
        <end position="57"/>
    </location>
</feature>
<comment type="caution">
    <text evidence="3">The sequence shown here is derived from an EMBL/GenBank/DDBJ whole genome shotgun (WGS) entry which is preliminary data.</text>
</comment>
<dbReference type="AlphaFoldDB" id="A0AAE0XHC2"/>
<accession>A0AAE0XHC2</accession>
<keyword evidence="2" id="KW-0472">Membrane</keyword>
<gene>
    <name evidence="3" type="ORF">B0T22DRAFT_32346</name>
</gene>
<evidence type="ECO:0000313" key="3">
    <source>
        <dbReference type="EMBL" id="KAK3692992.1"/>
    </source>
</evidence>
<feature type="transmembrane region" description="Helical" evidence="2">
    <location>
        <begin position="258"/>
        <end position="281"/>
    </location>
</feature>
<name>A0AAE0XHC2_9PEZI</name>
<keyword evidence="2" id="KW-0812">Transmembrane</keyword>
<dbReference type="EMBL" id="JAULSO010000001">
    <property type="protein sequence ID" value="KAK3692992.1"/>
    <property type="molecule type" value="Genomic_DNA"/>
</dbReference>
<dbReference type="Proteomes" id="UP001270362">
    <property type="component" value="Unassembled WGS sequence"/>
</dbReference>
<reference evidence="3" key="2">
    <citation type="submission" date="2023-06" db="EMBL/GenBank/DDBJ databases">
        <authorList>
            <consortium name="Lawrence Berkeley National Laboratory"/>
            <person name="Haridas S."/>
            <person name="Hensen N."/>
            <person name="Bonometti L."/>
            <person name="Westerberg I."/>
            <person name="Brannstrom I.O."/>
            <person name="Guillou S."/>
            <person name="Cros-Aarteil S."/>
            <person name="Calhoun S."/>
            <person name="Kuo A."/>
            <person name="Mondo S."/>
            <person name="Pangilinan J."/>
            <person name="Riley R."/>
            <person name="Labutti K."/>
            <person name="Andreopoulos B."/>
            <person name="Lipzen A."/>
            <person name="Chen C."/>
            <person name="Yanf M."/>
            <person name="Daum C."/>
            <person name="Ng V."/>
            <person name="Clum A."/>
            <person name="Steindorff A."/>
            <person name="Ohm R."/>
            <person name="Martin F."/>
            <person name="Silar P."/>
            <person name="Natvig D."/>
            <person name="Lalanne C."/>
            <person name="Gautier V."/>
            <person name="Ament-Velasquez S.L."/>
            <person name="Kruys A."/>
            <person name="Hutchinson M.I."/>
            <person name="Powell A.J."/>
            <person name="Barry K."/>
            <person name="Miller A.N."/>
            <person name="Grigoriev I.V."/>
            <person name="Debuchy R."/>
            <person name="Gladieux P."/>
            <person name="Thoren M.H."/>
            <person name="Johannesson H."/>
        </authorList>
    </citation>
    <scope>NUCLEOTIDE SEQUENCE</scope>
    <source>
        <strain evidence="3">CBS 314.62</strain>
    </source>
</reference>
<feature type="transmembrane region" description="Helical" evidence="2">
    <location>
        <begin position="93"/>
        <end position="114"/>
    </location>
</feature>
<feature type="transmembrane region" description="Helical" evidence="2">
    <location>
        <begin position="196"/>
        <end position="224"/>
    </location>
</feature>
<feature type="transmembrane region" description="Helical" evidence="2">
    <location>
        <begin position="302"/>
        <end position="320"/>
    </location>
</feature>
<sequence length="445" mass="49310">MHSSAVMHADWSRALLPRDGAAYLECQSERASDYYGLGVRLGVYFAWLGSYVANTILPSEFGPASDTSTIFLLTLLIAMTNDARTKDLNQVDGLVLIHLCGGTVFGILSIWGYRTRLYHNHGARAVRYFGGFGTHLRLAVSLAVSAFGFWFWLYGIDRFLRPIGPDDGSTPPNPIECSTTYTFFFAKMRADGGIRYYYMVVSMLCIAYFGGMLIVSSLAGIAAFDNVRGLLSFKHWSNANRSKYATGFTHKELKYMYYFLRVANLFWLIFSAVTVEMTLNYNHIAGVLGGRHDGQLQLPSQLLPFLLGMFSFIRILYQMFKVKWGESPEKAADHAEPGDLTLPPGTEIINHMVVLSADGAPLPPARADSYQLVVRTLPVRLLVGWLPWLGLVAHPSNKHSRLSALVSRGTGLSSIHHAPAKEEDSAYASRATEAKRNVEVGENVA</sequence>